<dbReference type="Proteomes" id="UP000274429">
    <property type="component" value="Unassembled WGS sequence"/>
</dbReference>
<gene>
    <name evidence="1" type="ORF">TTAC_LOCUS4728</name>
</gene>
<evidence type="ECO:0000313" key="3">
    <source>
        <dbReference type="WBParaSite" id="TTAC_0000474201-mRNA-1"/>
    </source>
</evidence>
<dbReference type="STRING" id="6205.A0A0R3WVF2"/>
<dbReference type="Gene3D" id="3.40.50.1460">
    <property type="match status" value="1"/>
</dbReference>
<name>A0A0R3WVF2_HYDTA</name>
<evidence type="ECO:0000313" key="2">
    <source>
        <dbReference type="Proteomes" id="UP000274429"/>
    </source>
</evidence>
<accession>A0A0R3WVF2</accession>
<evidence type="ECO:0000313" key="1">
    <source>
        <dbReference type="EMBL" id="VDM25537.1"/>
    </source>
</evidence>
<dbReference type="OrthoDB" id="6277334at2759"/>
<dbReference type="WBParaSite" id="TTAC_0000474201-mRNA-1">
    <property type="protein sequence ID" value="TTAC_0000474201-mRNA-1"/>
    <property type="gene ID" value="TTAC_0000474201"/>
</dbReference>
<sequence>MAVIVLLDCLETYRCTGALQACRGTLLDSGTLVSTDSSCGPGDSETLSSLRRIPIEADLLVAYAVQPGKCYTFLRYCLLLVLEAVPVITAPHQHIGTATMHCSKVS</sequence>
<dbReference type="AlphaFoldDB" id="A0A0R3WVF2"/>
<protein>
    <submittedName>
        <fullName evidence="3">Secreted protein</fullName>
    </submittedName>
</protein>
<dbReference type="SUPFAM" id="SSF52129">
    <property type="entry name" value="Caspase-like"/>
    <property type="match status" value="1"/>
</dbReference>
<reference evidence="1 2" key="2">
    <citation type="submission" date="2018-11" db="EMBL/GenBank/DDBJ databases">
        <authorList>
            <consortium name="Pathogen Informatics"/>
        </authorList>
    </citation>
    <scope>NUCLEOTIDE SEQUENCE [LARGE SCALE GENOMIC DNA]</scope>
</reference>
<reference evidence="3" key="1">
    <citation type="submission" date="2017-02" db="UniProtKB">
        <authorList>
            <consortium name="WormBaseParasite"/>
        </authorList>
    </citation>
    <scope>IDENTIFICATION</scope>
</reference>
<dbReference type="EMBL" id="UYWX01005187">
    <property type="protein sequence ID" value="VDM25537.1"/>
    <property type="molecule type" value="Genomic_DNA"/>
</dbReference>
<proteinExistence type="predicted"/>
<organism evidence="3">
    <name type="scientific">Hydatigena taeniaeformis</name>
    <name type="common">Feline tapeworm</name>
    <name type="synonym">Taenia taeniaeformis</name>
    <dbReference type="NCBI Taxonomy" id="6205"/>
    <lineage>
        <taxon>Eukaryota</taxon>
        <taxon>Metazoa</taxon>
        <taxon>Spiralia</taxon>
        <taxon>Lophotrochozoa</taxon>
        <taxon>Platyhelminthes</taxon>
        <taxon>Cestoda</taxon>
        <taxon>Eucestoda</taxon>
        <taxon>Cyclophyllidea</taxon>
        <taxon>Taeniidae</taxon>
        <taxon>Hydatigera</taxon>
    </lineage>
</organism>
<keyword evidence="2" id="KW-1185">Reference proteome</keyword>
<dbReference type="InterPro" id="IPR029030">
    <property type="entry name" value="Caspase-like_dom_sf"/>
</dbReference>